<dbReference type="GO" id="GO:0051539">
    <property type="term" value="F:4 iron, 4 sulfur cluster binding"/>
    <property type="evidence" value="ECO:0007669"/>
    <property type="project" value="UniProtKB-UniRule"/>
</dbReference>
<comment type="cofactor">
    <cofactor evidence="1 14">
        <name>FAD</name>
        <dbReference type="ChEBI" id="CHEBI:57692"/>
    </cofactor>
</comment>
<dbReference type="Gene3D" id="3.30.70.20">
    <property type="match status" value="1"/>
</dbReference>
<organism evidence="17 18">
    <name type="scientific">Allopusillimonas soli</name>
    <dbReference type="NCBI Taxonomy" id="659016"/>
    <lineage>
        <taxon>Bacteria</taxon>
        <taxon>Pseudomonadati</taxon>
        <taxon>Pseudomonadota</taxon>
        <taxon>Betaproteobacteria</taxon>
        <taxon>Burkholderiales</taxon>
        <taxon>Alcaligenaceae</taxon>
        <taxon>Allopusillimonas</taxon>
    </lineage>
</organism>
<keyword evidence="9 14" id="KW-0560">Oxidoreductase</keyword>
<evidence type="ECO:0000256" key="14">
    <source>
        <dbReference type="RuleBase" id="RU366068"/>
    </source>
</evidence>
<keyword evidence="3 14" id="KW-0813">Transport</keyword>
<keyword evidence="11 14" id="KW-0411">Iron-sulfur</keyword>
<dbReference type="Gene3D" id="3.50.50.60">
    <property type="entry name" value="FAD/NAD(P)-binding domain"/>
    <property type="match status" value="1"/>
</dbReference>
<feature type="domain" description="ETF-QO/FixC ubiquinone-binding" evidence="16">
    <location>
        <begin position="212"/>
        <end position="305"/>
    </location>
</feature>
<comment type="cofactor">
    <cofactor evidence="14">
        <name>[4Fe-4S] cluster</name>
        <dbReference type="ChEBI" id="CHEBI:49883"/>
    </cofactor>
    <text evidence="14">Binds 1 [4Fe-4S] cluster.</text>
</comment>
<dbReference type="AlphaFoldDB" id="A0A853FDR2"/>
<comment type="function">
    <text evidence="2 14">Accepts electrons from ETF and reduces ubiquinone.</text>
</comment>
<dbReference type="GO" id="GO:0004174">
    <property type="term" value="F:electron-transferring-flavoprotein dehydrogenase activity"/>
    <property type="evidence" value="ECO:0007669"/>
    <property type="project" value="UniProtKB-UniRule"/>
</dbReference>
<evidence type="ECO:0000256" key="9">
    <source>
        <dbReference type="ARBA" id="ARBA00023002"/>
    </source>
</evidence>
<dbReference type="InterPro" id="IPR036188">
    <property type="entry name" value="FAD/NAD-bd_sf"/>
</dbReference>
<dbReference type="Pfam" id="PF13450">
    <property type="entry name" value="NAD_binding_8"/>
    <property type="match status" value="1"/>
</dbReference>
<evidence type="ECO:0000256" key="5">
    <source>
        <dbReference type="ARBA" id="ARBA00022630"/>
    </source>
</evidence>
<comment type="catalytic activity">
    <reaction evidence="13 14">
        <text>a ubiquinone + reduced [electron-transfer flavoprotein] = a ubiquinol + oxidized [electron-transfer flavoprotein] + H(+)</text>
        <dbReference type="Rhea" id="RHEA:24052"/>
        <dbReference type="Rhea" id="RHEA-COMP:9565"/>
        <dbReference type="Rhea" id="RHEA-COMP:9566"/>
        <dbReference type="Rhea" id="RHEA-COMP:10685"/>
        <dbReference type="Rhea" id="RHEA-COMP:10686"/>
        <dbReference type="ChEBI" id="CHEBI:15378"/>
        <dbReference type="ChEBI" id="CHEBI:16389"/>
        <dbReference type="ChEBI" id="CHEBI:17976"/>
        <dbReference type="ChEBI" id="CHEBI:57692"/>
        <dbReference type="ChEBI" id="CHEBI:58307"/>
        <dbReference type="EC" id="1.5.5.1"/>
    </reaction>
</comment>
<evidence type="ECO:0000256" key="7">
    <source>
        <dbReference type="ARBA" id="ARBA00022827"/>
    </source>
</evidence>
<dbReference type="Pfam" id="PF21162">
    <property type="entry name" value="ETFQO_UQ-bd"/>
    <property type="match status" value="1"/>
</dbReference>
<feature type="domain" description="ETF-QO/FixX C-terminal" evidence="15">
    <location>
        <begin position="444"/>
        <end position="546"/>
    </location>
</feature>
<reference evidence="17 18" key="1">
    <citation type="submission" date="2020-07" db="EMBL/GenBank/DDBJ databases">
        <title>Taxonomic revisions and descriptions of new bacterial species based on genomic comparisons in the high-G+C-content subgroup of the family Alcaligenaceae.</title>
        <authorList>
            <person name="Szabo A."/>
            <person name="Felfoldi T."/>
        </authorList>
    </citation>
    <scope>NUCLEOTIDE SEQUENCE [LARGE SCALE GENOMIC DNA]</scope>
    <source>
        <strain evidence="17 18">DSM 25264</strain>
    </source>
</reference>
<dbReference type="SUPFAM" id="SSF51905">
    <property type="entry name" value="FAD/NAD(P)-binding domain"/>
    <property type="match status" value="1"/>
</dbReference>
<keyword evidence="4" id="KW-0004">4Fe-4S</keyword>
<dbReference type="EC" id="1.5.5.1" evidence="14"/>
<evidence type="ECO:0000256" key="4">
    <source>
        <dbReference type="ARBA" id="ARBA00022485"/>
    </source>
</evidence>
<evidence type="ECO:0000256" key="13">
    <source>
        <dbReference type="ARBA" id="ARBA00052682"/>
    </source>
</evidence>
<dbReference type="SUPFAM" id="SSF54862">
    <property type="entry name" value="4Fe-4S ferredoxins"/>
    <property type="match status" value="1"/>
</dbReference>
<dbReference type="EMBL" id="JACCEW010000009">
    <property type="protein sequence ID" value="NYT39024.1"/>
    <property type="molecule type" value="Genomic_DNA"/>
</dbReference>
<dbReference type="SUPFAM" id="SSF54373">
    <property type="entry name" value="FAD-linked reductases, C-terminal domain"/>
    <property type="match status" value="1"/>
</dbReference>
<evidence type="ECO:0000256" key="11">
    <source>
        <dbReference type="ARBA" id="ARBA00023014"/>
    </source>
</evidence>
<evidence type="ECO:0000259" key="15">
    <source>
        <dbReference type="Pfam" id="PF05187"/>
    </source>
</evidence>
<protein>
    <recommendedName>
        <fullName evidence="14">Electron transfer flavoprotein-ubiquinone oxidoreductase</fullName>
        <shortName evidence="14">ETF-QO</shortName>
        <ecNumber evidence="14">1.5.5.1</ecNumber>
    </recommendedName>
</protein>
<dbReference type="PANTHER" id="PTHR10617">
    <property type="entry name" value="ELECTRON TRANSFER FLAVOPROTEIN-UBIQUINONE OXIDOREDUCTASE"/>
    <property type="match status" value="1"/>
</dbReference>
<comment type="caution">
    <text evidence="17">The sequence shown here is derived from an EMBL/GenBank/DDBJ whole genome shotgun (WGS) entry which is preliminary data.</text>
</comment>
<keyword evidence="7 14" id="KW-0274">FAD</keyword>
<name>A0A853FDR2_9BURK</name>
<evidence type="ECO:0000256" key="2">
    <source>
        <dbReference type="ARBA" id="ARBA00002819"/>
    </source>
</evidence>
<evidence type="ECO:0000256" key="6">
    <source>
        <dbReference type="ARBA" id="ARBA00022723"/>
    </source>
</evidence>
<keyword evidence="8 14" id="KW-0249">Electron transport</keyword>
<evidence type="ECO:0000256" key="12">
    <source>
        <dbReference type="ARBA" id="ARBA00023075"/>
    </source>
</evidence>
<evidence type="ECO:0000313" key="17">
    <source>
        <dbReference type="EMBL" id="NYT39024.1"/>
    </source>
</evidence>
<dbReference type="GO" id="GO:0046872">
    <property type="term" value="F:metal ion binding"/>
    <property type="evidence" value="ECO:0007669"/>
    <property type="project" value="UniProtKB-KW"/>
</dbReference>
<dbReference type="InterPro" id="IPR040156">
    <property type="entry name" value="ETF-QO"/>
</dbReference>
<dbReference type="InterPro" id="IPR007859">
    <property type="entry name" value="ETF-QO/FixX_C"/>
</dbReference>
<dbReference type="FunFam" id="3.30.70.20:FF:000012">
    <property type="entry name" value="Electron transfer flavoprotein-ubiquinone oxidoreductase, mitochondrial"/>
    <property type="match status" value="1"/>
</dbReference>
<keyword evidence="12 14" id="KW-0830">Ubiquinone</keyword>
<sequence>MAERESMEYDVVVVGGGPAGLAAAIRLKQLAAQHEHEVSVCVLEKGPEIGAHILSGAVMDPQALAELIPDWKEKGAPLDTAVTEDKFLFLSEKGARGTPGWMLPDCFRNHGNYIVRLGYVTRWLGEQAEALGVDIFPGFAAVEVLYTDSGAVKGVATGDMGIARDGSHTDAYQPGMELHARYTIFAEGSRGQLGRELIARYKLDADCDPQSYGIGIKELWEVDPSQSKPGLVVHTAGWPLDSDTYGGSFLYHLNDNLVAVGMVVGLDYANPWLSPFEEFQRYKTHPAIRPTFEGGKRISYGARALTAGGLTCLPKVVFPGGALVGCEAGFLNASRIKGSHSAIKTGSMAAEAAFEALKAGRSQDELTAYPALFKDSWLHAELNKARNFKQWFKKGRTIATLMTGIEQWLLKGKMPWTLHHSKPDHACLQPAADCPRIEYPKPDGKLTFDRLSSVFISNTNHDENEPVHLTLKDASIPVDVNLAKFGGPEARYCPAGVYEFVTDDDGKDRLQINAQNCVHCKTCDIKDPTQNIVWVAPQGGEGPVYNGM</sequence>
<keyword evidence="18" id="KW-1185">Reference proteome</keyword>
<dbReference type="PANTHER" id="PTHR10617:SF107">
    <property type="entry name" value="ELECTRON TRANSFER FLAVOPROTEIN-UBIQUINONE OXIDOREDUCTASE, MITOCHONDRIAL"/>
    <property type="match status" value="1"/>
</dbReference>
<keyword evidence="10 14" id="KW-0408">Iron</keyword>
<dbReference type="Proteomes" id="UP000580517">
    <property type="component" value="Unassembled WGS sequence"/>
</dbReference>
<evidence type="ECO:0000259" key="16">
    <source>
        <dbReference type="Pfam" id="PF21162"/>
    </source>
</evidence>
<dbReference type="InterPro" id="IPR049398">
    <property type="entry name" value="ETF-QO/FixC_UQ-bd"/>
</dbReference>
<evidence type="ECO:0000256" key="3">
    <source>
        <dbReference type="ARBA" id="ARBA00022448"/>
    </source>
</evidence>
<dbReference type="PRINTS" id="PR00420">
    <property type="entry name" value="RNGMNOXGNASE"/>
</dbReference>
<keyword evidence="6 14" id="KW-0479">Metal-binding</keyword>
<dbReference type="Pfam" id="PF05187">
    <property type="entry name" value="Fer4_ETF_QO"/>
    <property type="match status" value="1"/>
</dbReference>
<dbReference type="Gene3D" id="3.30.9.90">
    <property type="match status" value="1"/>
</dbReference>
<evidence type="ECO:0000256" key="8">
    <source>
        <dbReference type="ARBA" id="ARBA00022982"/>
    </source>
</evidence>
<evidence type="ECO:0000256" key="1">
    <source>
        <dbReference type="ARBA" id="ARBA00001974"/>
    </source>
</evidence>
<evidence type="ECO:0000313" key="18">
    <source>
        <dbReference type="Proteomes" id="UP000580517"/>
    </source>
</evidence>
<keyword evidence="5 14" id="KW-0285">Flavoprotein</keyword>
<accession>A0A853FDR2</accession>
<evidence type="ECO:0000256" key="10">
    <source>
        <dbReference type="ARBA" id="ARBA00023004"/>
    </source>
</evidence>
<gene>
    <name evidence="17" type="ORF">H0A68_19290</name>
</gene>
<dbReference type="RefSeq" id="WP_167668997.1">
    <property type="nucleotide sequence ID" value="NZ_JACCEW010000009.1"/>
</dbReference>
<proteinExistence type="predicted"/>